<sequence>MWTEILPLIALPFHGFDIGQLSVALPEILTEILPLIALPFHGFDIGQLSVALPEILLRYWHSKKNELSLFEFKSQIAECLLKEGKSTDRRKLNRPRSSSNDNEQTLKKTEGYATKPLPKKICARMVSFIGQLYKRNGNDVRNLAVTRVQCFIAQNVQSVYK</sequence>
<proteinExistence type="predicted"/>
<dbReference type="AlphaFoldDB" id="A0AAW1N2D4"/>
<feature type="region of interest" description="Disordered" evidence="1">
    <location>
        <begin position="87"/>
        <end position="110"/>
    </location>
</feature>
<name>A0AAW1N2D4_POPJA</name>
<protein>
    <submittedName>
        <fullName evidence="2">Uncharacterized protein</fullName>
    </submittedName>
</protein>
<accession>A0AAW1N2D4</accession>
<dbReference type="EMBL" id="JASPKY010000018">
    <property type="protein sequence ID" value="KAK9752800.1"/>
    <property type="molecule type" value="Genomic_DNA"/>
</dbReference>
<evidence type="ECO:0000313" key="2">
    <source>
        <dbReference type="EMBL" id="KAK9752800.1"/>
    </source>
</evidence>
<comment type="caution">
    <text evidence="2">The sequence shown here is derived from an EMBL/GenBank/DDBJ whole genome shotgun (WGS) entry which is preliminary data.</text>
</comment>
<evidence type="ECO:0000256" key="1">
    <source>
        <dbReference type="SAM" id="MobiDB-lite"/>
    </source>
</evidence>
<keyword evidence="3" id="KW-1185">Reference proteome</keyword>
<gene>
    <name evidence="2" type="ORF">QE152_g3987</name>
</gene>
<evidence type="ECO:0000313" key="3">
    <source>
        <dbReference type="Proteomes" id="UP001458880"/>
    </source>
</evidence>
<dbReference type="Proteomes" id="UP001458880">
    <property type="component" value="Unassembled WGS sequence"/>
</dbReference>
<reference evidence="2 3" key="1">
    <citation type="journal article" date="2024" name="BMC Genomics">
        <title>De novo assembly and annotation of Popillia japonica's genome with initial clues to its potential as an invasive pest.</title>
        <authorList>
            <person name="Cucini C."/>
            <person name="Boschi S."/>
            <person name="Funari R."/>
            <person name="Cardaioli E."/>
            <person name="Iannotti N."/>
            <person name="Marturano G."/>
            <person name="Paoli F."/>
            <person name="Bruttini M."/>
            <person name="Carapelli A."/>
            <person name="Frati F."/>
            <person name="Nardi F."/>
        </authorList>
    </citation>
    <scope>NUCLEOTIDE SEQUENCE [LARGE SCALE GENOMIC DNA]</scope>
    <source>
        <strain evidence="2">DMR45628</strain>
    </source>
</reference>
<organism evidence="2 3">
    <name type="scientific">Popillia japonica</name>
    <name type="common">Japanese beetle</name>
    <dbReference type="NCBI Taxonomy" id="7064"/>
    <lineage>
        <taxon>Eukaryota</taxon>
        <taxon>Metazoa</taxon>
        <taxon>Ecdysozoa</taxon>
        <taxon>Arthropoda</taxon>
        <taxon>Hexapoda</taxon>
        <taxon>Insecta</taxon>
        <taxon>Pterygota</taxon>
        <taxon>Neoptera</taxon>
        <taxon>Endopterygota</taxon>
        <taxon>Coleoptera</taxon>
        <taxon>Polyphaga</taxon>
        <taxon>Scarabaeiformia</taxon>
        <taxon>Scarabaeidae</taxon>
        <taxon>Rutelinae</taxon>
        <taxon>Popillia</taxon>
    </lineage>
</organism>